<dbReference type="PATRIC" id="fig|273678.4.peg.659"/>
<dbReference type="Gene3D" id="3.90.400.10">
    <property type="entry name" value="Oligo-1,6-glucosidase, Domain 2"/>
    <property type="match status" value="1"/>
</dbReference>
<dbReference type="GO" id="GO:0005975">
    <property type="term" value="P:carbohydrate metabolic process"/>
    <property type="evidence" value="ECO:0007669"/>
    <property type="project" value="InterPro"/>
</dbReference>
<reference evidence="2 3" key="1">
    <citation type="submission" date="2015-02" db="EMBL/GenBank/DDBJ databases">
        <title>Draft genome sequences of ten Microbacterium spp. with emphasis on heavy metal contaminated environments.</title>
        <authorList>
            <person name="Corretto E."/>
        </authorList>
    </citation>
    <scope>NUCLEOTIDE SEQUENCE [LARGE SCALE GENOMIC DNA]</scope>
    <source>
        <strain evidence="2 3">SA35</strain>
    </source>
</reference>
<dbReference type="CDD" id="cd11334">
    <property type="entry name" value="AmyAc_TreS"/>
    <property type="match status" value="1"/>
</dbReference>
<evidence type="ECO:0000313" key="3">
    <source>
        <dbReference type="Proteomes" id="UP000033900"/>
    </source>
</evidence>
<dbReference type="EC" id="3.2.1.1" evidence="2"/>
<dbReference type="RefSeq" id="WP_045256317.1">
    <property type="nucleotide sequence ID" value="NZ_JYJB01000005.1"/>
</dbReference>
<dbReference type="SMART" id="SM00642">
    <property type="entry name" value="Aamy"/>
    <property type="match status" value="1"/>
</dbReference>
<name>A0A0M2HQR8_9MICO</name>
<dbReference type="Proteomes" id="UP000033900">
    <property type="component" value="Unassembled WGS sequence"/>
</dbReference>
<dbReference type="STRING" id="273678.RS84_00666"/>
<keyword evidence="2" id="KW-0378">Hydrolase</keyword>
<comment type="caution">
    <text evidence="2">The sequence shown here is derived from an EMBL/GenBank/DDBJ whole genome shotgun (WGS) entry which is preliminary data.</text>
</comment>
<dbReference type="GO" id="GO:0004556">
    <property type="term" value="F:alpha-amylase activity"/>
    <property type="evidence" value="ECO:0007669"/>
    <property type="project" value="UniProtKB-EC"/>
</dbReference>
<evidence type="ECO:0000313" key="2">
    <source>
        <dbReference type="EMBL" id="KJL49036.1"/>
    </source>
</evidence>
<keyword evidence="3" id="KW-1185">Reference proteome</keyword>
<dbReference type="SUPFAM" id="SSF51011">
    <property type="entry name" value="Glycosyl hydrolase domain"/>
    <property type="match status" value="1"/>
</dbReference>
<dbReference type="Pfam" id="PF22157">
    <property type="entry name" value="SupH-like_C"/>
    <property type="match status" value="1"/>
</dbReference>
<dbReference type="InterPro" id="IPR017853">
    <property type="entry name" value="GH"/>
</dbReference>
<proteinExistence type="predicted"/>
<dbReference type="OrthoDB" id="9043248at2"/>
<keyword evidence="2" id="KW-0326">Glycosidase</keyword>
<dbReference type="InterPro" id="IPR013780">
    <property type="entry name" value="Glyco_hydro_b"/>
</dbReference>
<feature type="domain" description="Glycosyl hydrolase family 13 catalytic" evidence="1">
    <location>
        <begin position="18"/>
        <end position="441"/>
    </location>
</feature>
<accession>A0A0M2HQR8</accession>
<gene>
    <name evidence="2" type="primary">treS</name>
    <name evidence="2" type="ORF">RS84_00666</name>
</gene>
<dbReference type="InterPro" id="IPR045857">
    <property type="entry name" value="O16G_dom_2"/>
</dbReference>
<dbReference type="AlphaFoldDB" id="A0A0M2HQR8"/>
<dbReference type="Gene3D" id="2.60.40.1180">
    <property type="entry name" value="Golgi alpha-mannosidase II"/>
    <property type="match status" value="1"/>
</dbReference>
<protein>
    <submittedName>
        <fullName evidence="2">Trehalose synthase/amylase TreS</fullName>
        <ecNumber evidence="2">3.2.1.1</ecNumber>
    </submittedName>
</protein>
<dbReference type="PANTHER" id="PTHR10357">
    <property type="entry name" value="ALPHA-AMYLASE FAMILY MEMBER"/>
    <property type="match status" value="1"/>
</dbReference>
<dbReference type="InterPro" id="IPR006047">
    <property type="entry name" value="GH13_cat_dom"/>
</dbReference>
<dbReference type="SUPFAM" id="SSF51445">
    <property type="entry name" value="(Trans)glycosidases"/>
    <property type="match status" value="1"/>
</dbReference>
<organism evidence="2 3">
    <name type="scientific">Microbacterium hydrocarbonoxydans</name>
    <dbReference type="NCBI Taxonomy" id="273678"/>
    <lineage>
        <taxon>Bacteria</taxon>
        <taxon>Bacillati</taxon>
        <taxon>Actinomycetota</taxon>
        <taxon>Actinomycetes</taxon>
        <taxon>Micrococcales</taxon>
        <taxon>Microbacteriaceae</taxon>
        <taxon>Microbacterium</taxon>
    </lineage>
</organism>
<dbReference type="PANTHER" id="PTHR10357:SF219">
    <property type="entry name" value="MALTOSE ALPHA-D-GLUCOSYLTRANSFERASE"/>
    <property type="match status" value="1"/>
</dbReference>
<dbReference type="InterPro" id="IPR054049">
    <property type="entry name" value="SupH-like_C"/>
</dbReference>
<dbReference type="Gene3D" id="3.20.20.80">
    <property type="entry name" value="Glycosidases"/>
    <property type="match status" value="1"/>
</dbReference>
<evidence type="ECO:0000259" key="1">
    <source>
        <dbReference type="SMART" id="SM00642"/>
    </source>
</evidence>
<sequence>MRAADTSDLWWRTAVVYCLDVETFQDSDGDGVGDFEGLASRIDYLADLGITCLWLMPFQPTPDRDDGYDITDFYGVDPRLGDLGHVVELLRIAHGRGLRVIIDLVLNHTSDKHPWFVAARRSRTSPFRDYYVWRDRPTRGSKNLVFPGEEDSVWEKDERTGQYYHHSFYRHQPDLNLANPAVRAEIARIVGFWLELGVDGFRIDAVPFLIQQPGGPQTADPHDFLRELNRFITRRRGDAMLLGEVNLPHEQQLEYFGNKGAELDLQFDFTTMQACFLAFVRHDSGPVAEVLRARPKIDASQGWTMFLRNHDELTLDQLSEQERQEVFEDLAPDEQQRVYGRGIVRRLAPMLRGDPRRLRMAYSLMFSLPGTPALFYGEEIGMGEVPGFASRMAVRTPMQWLPDRTGGFSTAPVSRQRRELAKSGYGPEHVNVHEQQRDPDSLLSFIRTLTTRYREAPEIAWGSVAVLDAQDPAVLAHTLSAEGVVFLALHNFGDEPRRVELSARDVGGNVLHELLSSRPALTAERGRFELDLDAYGFRWLRVGEAE</sequence>
<dbReference type="EMBL" id="JYJB01000005">
    <property type="protein sequence ID" value="KJL49036.1"/>
    <property type="molecule type" value="Genomic_DNA"/>
</dbReference>
<dbReference type="Pfam" id="PF00128">
    <property type="entry name" value="Alpha-amylase"/>
    <property type="match status" value="2"/>
</dbReference>